<evidence type="ECO:0000313" key="2">
    <source>
        <dbReference type="Proteomes" id="UP000199024"/>
    </source>
</evidence>
<proteinExistence type="predicted"/>
<dbReference type="AlphaFoldDB" id="A0A1I6M528"/>
<dbReference type="Proteomes" id="UP000199024">
    <property type="component" value="Unassembled WGS sequence"/>
</dbReference>
<reference evidence="1 2" key="1">
    <citation type="submission" date="2016-10" db="EMBL/GenBank/DDBJ databases">
        <authorList>
            <person name="de Groot N.N."/>
        </authorList>
    </citation>
    <scope>NUCLEOTIDE SEQUENCE [LARGE SCALE GENOMIC DNA]</scope>
    <source>
        <strain evidence="1 2">DSM 21001</strain>
    </source>
</reference>
<evidence type="ECO:0000313" key="1">
    <source>
        <dbReference type="EMBL" id="SFS10825.1"/>
    </source>
</evidence>
<organism evidence="1 2">
    <name type="scientific">Granulicella pectinivorans</name>
    <dbReference type="NCBI Taxonomy" id="474950"/>
    <lineage>
        <taxon>Bacteria</taxon>
        <taxon>Pseudomonadati</taxon>
        <taxon>Acidobacteriota</taxon>
        <taxon>Terriglobia</taxon>
        <taxon>Terriglobales</taxon>
        <taxon>Acidobacteriaceae</taxon>
        <taxon>Granulicella</taxon>
    </lineage>
</organism>
<accession>A0A1I6M528</accession>
<gene>
    <name evidence="1" type="ORF">SAMN05421771_1853</name>
</gene>
<dbReference type="EMBL" id="FOZL01000001">
    <property type="protein sequence ID" value="SFS10825.1"/>
    <property type="molecule type" value="Genomic_DNA"/>
</dbReference>
<sequence>MHNPELDQLHSVVENDEVPMQKRRDAADHLIEMAVEGVPEPRNDDQEVLARMTPWSDGPVKSLVLGISFAKAALGENLADAISEVQKVHRLRSVLAVVVDESAHRLERLAACQWVLANYGHISKWRANNYGAQNLLAEVSFPTATKWTYDGKLPVERPPLELKDVWAL</sequence>
<keyword evidence="2" id="KW-1185">Reference proteome</keyword>
<protein>
    <submittedName>
        <fullName evidence="1">Uncharacterized protein</fullName>
    </submittedName>
</protein>
<name>A0A1I6M528_9BACT</name>
<dbReference type="RefSeq" id="WP_089838650.1">
    <property type="nucleotide sequence ID" value="NZ_FOZL01000001.1"/>
</dbReference>
<dbReference type="OrthoDB" id="121965at2"/>